<proteinExistence type="predicted"/>
<comment type="caution">
    <text evidence="2">The sequence shown here is derived from an EMBL/GenBank/DDBJ whole genome shotgun (WGS) entry which is preliminary data.</text>
</comment>
<dbReference type="InterPro" id="IPR005225">
    <property type="entry name" value="Small_GTP-bd"/>
</dbReference>
<keyword evidence="3" id="KW-1185">Reference proteome</keyword>
<dbReference type="PANTHER" id="PTHR47978">
    <property type="match status" value="1"/>
</dbReference>
<dbReference type="InterPro" id="IPR027417">
    <property type="entry name" value="P-loop_NTPase"/>
</dbReference>
<dbReference type="VEuPathDB" id="TrichDB:TRFO_27639"/>
<dbReference type="SMART" id="SM00176">
    <property type="entry name" value="RAN"/>
    <property type="match status" value="1"/>
</dbReference>
<accession>A0A1J4K097</accession>
<dbReference type="Gene3D" id="3.40.50.300">
    <property type="entry name" value="P-loop containing nucleotide triphosphate hydrolases"/>
    <property type="match status" value="1"/>
</dbReference>
<gene>
    <name evidence="2" type="ORF">TRFO_27639</name>
</gene>
<dbReference type="PROSITE" id="PS51421">
    <property type="entry name" value="RAS"/>
    <property type="match status" value="1"/>
</dbReference>
<evidence type="ECO:0000256" key="1">
    <source>
        <dbReference type="ARBA" id="ARBA00022741"/>
    </source>
</evidence>
<organism evidence="2 3">
    <name type="scientific">Tritrichomonas foetus</name>
    <dbReference type="NCBI Taxonomy" id="1144522"/>
    <lineage>
        <taxon>Eukaryota</taxon>
        <taxon>Metamonada</taxon>
        <taxon>Parabasalia</taxon>
        <taxon>Tritrichomonadida</taxon>
        <taxon>Tritrichomonadidae</taxon>
        <taxon>Tritrichomonas</taxon>
    </lineage>
</organism>
<dbReference type="SMART" id="SM00175">
    <property type="entry name" value="RAB"/>
    <property type="match status" value="1"/>
</dbReference>
<dbReference type="SMART" id="SM00173">
    <property type="entry name" value="RAS"/>
    <property type="match status" value="1"/>
</dbReference>
<dbReference type="RefSeq" id="XP_068357975.1">
    <property type="nucleotide sequence ID" value="XM_068505679.1"/>
</dbReference>
<dbReference type="InterPro" id="IPR001806">
    <property type="entry name" value="Small_GTPase"/>
</dbReference>
<dbReference type="Proteomes" id="UP000179807">
    <property type="component" value="Unassembled WGS sequence"/>
</dbReference>
<dbReference type="SUPFAM" id="SSF52540">
    <property type="entry name" value="P-loop containing nucleoside triphosphate hydrolases"/>
    <property type="match status" value="1"/>
</dbReference>
<dbReference type="PROSITE" id="PS51419">
    <property type="entry name" value="RAB"/>
    <property type="match status" value="1"/>
</dbReference>
<sequence length="191" mass="21303">MQEISLRVVTIGDSKVGKTSLIYRYIKDQYDENLSPTVGVSVYPRVLPLEKYNVVVNICDTAGQEKYRSLGSIFYHNAIGAIVVFDVTNRESFENVPKWVEEYKANAQEPLVFIAANKSDISDKAVITFDETLELANQLETQCIWTSAKDGSGVTDLFELLNDEIKEYVLRSNAIIENPTTKPASSSSSCC</sequence>
<dbReference type="GeneID" id="94840383"/>
<protein>
    <submittedName>
        <fullName evidence="2">Ras-related protein RABA4b</fullName>
    </submittedName>
</protein>
<dbReference type="FunFam" id="3.40.50.300:FF:001204">
    <property type="entry name" value="Small GTP-binding protein, putative"/>
    <property type="match status" value="1"/>
</dbReference>
<name>A0A1J4K097_9EUKA</name>
<dbReference type="Pfam" id="PF00071">
    <property type="entry name" value="Ras"/>
    <property type="match status" value="1"/>
</dbReference>
<dbReference type="CDD" id="cd00154">
    <property type="entry name" value="Rab"/>
    <property type="match status" value="1"/>
</dbReference>
<keyword evidence="1" id="KW-0547">Nucleotide-binding</keyword>
<evidence type="ECO:0000313" key="3">
    <source>
        <dbReference type="Proteomes" id="UP000179807"/>
    </source>
</evidence>
<dbReference type="PRINTS" id="PR00449">
    <property type="entry name" value="RASTRNSFRMNG"/>
</dbReference>
<dbReference type="AlphaFoldDB" id="A0A1J4K097"/>
<dbReference type="SMART" id="SM00174">
    <property type="entry name" value="RHO"/>
    <property type="match status" value="1"/>
</dbReference>
<dbReference type="GO" id="GO:0005525">
    <property type="term" value="F:GTP binding"/>
    <property type="evidence" value="ECO:0007669"/>
    <property type="project" value="InterPro"/>
</dbReference>
<dbReference type="NCBIfam" id="TIGR00231">
    <property type="entry name" value="small_GTP"/>
    <property type="match status" value="1"/>
</dbReference>
<dbReference type="GO" id="GO:0003924">
    <property type="term" value="F:GTPase activity"/>
    <property type="evidence" value="ECO:0007669"/>
    <property type="project" value="InterPro"/>
</dbReference>
<dbReference type="EMBL" id="MLAK01000780">
    <property type="protein sequence ID" value="OHT04839.1"/>
    <property type="molecule type" value="Genomic_DNA"/>
</dbReference>
<reference evidence="2" key="1">
    <citation type="submission" date="2016-10" db="EMBL/GenBank/DDBJ databases">
        <authorList>
            <person name="Benchimol M."/>
            <person name="Almeida L.G."/>
            <person name="Vasconcelos A.T."/>
            <person name="Perreira-Neves A."/>
            <person name="Rosa I.A."/>
            <person name="Tasca T."/>
            <person name="Bogo M.R."/>
            <person name="de Souza W."/>
        </authorList>
    </citation>
    <scope>NUCLEOTIDE SEQUENCE [LARGE SCALE GENOMIC DNA]</scope>
    <source>
        <strain evidence="2">K</strain>
    </source>
</reference>
<evidence type="ECO:0000313" key="2">
    <source>
        <dbReference type="EMBL" id="OHT04839.1"/>
    </source>
</evidence>